<sequence>MRLLDSDLNLYRVFLTIYRTRNLTHAGEQLGVTQPAVSNALSRLRTIYDDPLFVRHGKWMRPTLKTEQIIPDVMQALQLLADTLAPETSDQPSE</sequence>
<organism evidence="6 7">
    <name type="scientific">Reinekea blandensis MED297</name>
    <dbReference type="NCBI Taxonomy" id="314283"/>
    <lineage>
        <taxon>Bacteria</taxon>
        <taxon>Pseudomonadati</taxon>
        <taxon>Pseudomonadota</taxon>
        <taxon>Gammaproteobacteria</taxon>
        <taxon>Oceanospirillales</taxon>
        <taxon>Saccharospirillaceae</taxon>
        <taxon>Reinekea</taxon>
    </lineage>
</organism>
<dbReference type="PROSITE" id="PS50931">
    <property type="entry name" value="HTH_LYSR"/>
    <property type="match status" value="1"/>
</dbReference>
<dbReference type="InterPro" id="IPR000847">
    <property type="entry name" value="LysR_HTH_N"/>
</dbReference>
<keyword evidence="7" id="KW-1185">Reference proteome</keyword>
<evidence type="ECO:0000313" key="7">
    <source>
        <dbReference type="Proteomes" id="UP000005953"/>
    </source>
</evidence>
<proteinExistence type="inferred from homology"/>
<gene>
    <name evidence="6" type="ORF">MED297_16299</name>
</gene>
<keyword evidence="3" id="KW-0238">DNA-binding</keyword>
<feature type="domain" description="HTH lysR-type" evidence="5">
    <location>
        <begin position="7"/>
        <end position="63"/>
    </location>
</feature>
<dbReference type="AlphaFoldDB" id="A4BDX8"/>
<dbReference type="OrthoDB" id="8839911at2"/>
<dbReference type="RefSeq" id="WP_008043510.1">
    <property type="nucleotide sequence ID" value="NZ_CH724150.1"/>
</dbReference>
<name>A4BDX8_9GAMM</name>
<evidence type="ECO:0000256" key="4">
    <source>
        <dbReference type="ARBA" id="ARBA00023163"/>
    </source>
</evidence>
<evidence type="ECO:0000256" key="3">
    <source>
        <dbReference type="ARBA" id="ARBA00023125"/>
    </source>
</evidence>
<dbReference type="Proteomes" id="UP000005953">
    <property type="component" value="Unassembled WGS sequence"/>
</dbReference>
<dbReference type="HOGENOM" id="CLU_039613_39_6_6"/>
<dbReference type="PANTHER" id="PTHR30118:SF15">
    <property type="entry name" value="TRANSCRIPTIONAL REGULATORY PROTEIN"/>
    <property type="match status" value="1"/>
</dbReference>
<keyword evidence="4" id="KW-0804">Transcription</keyword>
<dbReference type="STRING" id="314283.MED297_16299"/>
<dbReference type="GO" id="GO:0003700">
    <property type="term" value="F:DNA-binding transcription factor activity"/>
    <property type="evidence" value="ECO:0007669"/>
    <property type="project" value="InterPro"/>
</dbReference>
<dbReference type="InterPro" id="IPR036388">
    <property type="entry name" value="WH-like_DNA-bd_sf"/>
</dbReference>
<dbReference type="PRINTS" id="PR00039">
    <property type="entry name" value="HTHLYSR"/>
</dbReference>
<dbReference type="InterPro" id="IPR036390">
    <property type="entry name" value="WH_DNA-bd_sf"/>
</dbReference>
<evidence type="ECO:0000256" key="1">
    <source>
        <dbReference type="ARBA" id="ARBA00009437"/>
    </source>
</evidence>
<keyword evidence="2" id="KW-0805">Transcription regulation</keyword>
<dbReference type="InterPro" id="IPR050389">
    <property type="entry name" value="LysR-type_TF"/>
</dbReference>
<comment type="similarity">
    <text evidence="1">Belongs to the LysR transcriptional regulatory family.</text>
</comment>
<protein>
    <submittedName>
        <fullName evidence="6">Probable transcriptional regulator</fullName>
    </submittedName>
</protein>
<evidence type="ECO:0000256" key="2">
    <source>
        <dbReference type="ARBA" id="ARBA00023015"/>
    </source>
</evidence>
<accession>A4BDX8</accession>
<dbReference type="GO" id="GO:0003677">
    <property type="term" value="F:DNA binding"/>
    <property type="evidence" value="ECO:0007669"/>
    <property type="project" value="UniProtKB-KW"/>
</dbReference>
<evidence type="ECO:0000259" key="5">
    <source>
        <dbReference type="PROSITE" id="PS50931"/>
    </source>
</evidence>
<reference evidence="6 7" key="1">
    <citation type="submission" date="2006-02" db="EMBL/GenBank/DDBJ databases">
        <authorList>
            <person name="Pinhassi J."/>
            <person name="Pedros-Alio C."/>
            <person name="Ferriera S."/>
            <person name="Johnson J."/>
            <person name="Kravitz S."/>
            <person name="Halpern A."/>
            <person name="Remington K."/>
            <person name="Beeson K."/>
            <person name="Tran B."/>
            <person name="Rogers Y.-H."/>
            <person name="Friedman R."/>
            <person name="Venter J.C."/>
        </authorList>
    </citation>
    <scope>NUCLEOTIDE SEQUENCE [LARGE SCALE GENOMIC DNA]</scope>
    <source>
        <strain evidence="6 7">MED297</strain>
    </source>
</reference>
<dbReference type="EMBL" id="AAOE01000008">
    <property type="protein sequence ID" value="EAR09737.1"/>
    <property type="molecule type" value="Genomic_DNA"/>
</dbReference>
<evidence type="ECO:0000313" key="6">
    <source>
        <dbReference type="EMBL" id="EAR09737.1"/>
    </source>
</evidence>
<comment type="caution">
    <text evidence="6">The sequence shown here is derived from an EMBL/GenBank/DDBJ whole genome shotgun (WGS) entry which is preliminary data.</text>
</comment>
<dbReference type="Pfam" id="PF00126">
    <property type="entry name" value="HTH_1"/>
    <property type="match status" value="1"/>
</dbReference>
<dbReference type="SUPFAM" id="SSF46785">
    <property type="entry name" value="Winged helix' DNA-binding domain"/>
    <property type="match status" value="1"/>
</dbReference>
<dbReference type="PANTHER" id="PTHR30118">
    <property type="entry name" value="HTH-TYPE TRANSCRIPTIONAL REGULATOR LEUO-RELATED"/>
    <property type="match status" value="1"/>
</dbReference>
<dbReference type="Gene3D" id="1.10.10.10">
    <property type="entry name" value="Winged helix-like DNA-binding domain superfamily/Winged helix DNA-binding domain"/>
    <property type="match status" value="1"/>
</dbReference>